<protein>
    <submittedName>
        <fullName evidence="2">Uncharacterized protein</fullName>
    </submittedName>
</protein>
<evidence type="ECO:0000256" key="1">
    <source>
        <dbReference type="SAM" id="MobiDB-lite"/>
    </source>
</evidence>
<proteinExistence type="predicted"/>
<dbReference type="Proteomes" id="UP000886819">
    <property type="component" value="Unassembled WGS sequence"/>
</dbReference>
<dbReference type="EMBL" id="DVFI01000070">
    <property type="protein sequence ID" value="HIQ62845.1"/>
    <property type="molecule type" value="Genomic_DNA"/>
</dbReference>
<reference evidence="2" key="1">
    <citation type="submission" date="2020-10" db="EMBL/GenBank/DDBJ databases">
        <authorList>
            <person name="Gilroy R."/>
        </authorList>
    </citation>
    <scope>NUCLEOTIDE SEQUENCE</scope>
    <source>
        <strain evidence="2">ChiHile30-977</strain>
    </source>
</reference>
<reference evidence="2" key="2">
    <citation type="journal article" date="2021" name="PeerJ">
        <title>Extensive microbial diversity within the chicken gut microbiome revealed by metagenomics and culture.</title>
        <authorList>
            <person name="Gilroy R."/>
            <person name="Ravi A."/>
            <person name="Getino M."/>
            <person name="Pursley I."/>
            <person name="Horton D.L."/>
            <person name="Alikhan N.F."/>
            <person name="Baker D."/>
            <person name="Gharbi K."/>
            <person name="Hall N."/>
            <person name="Watson M."/>
            <person name="Adriaenssens E.M."/>
            <person name="Foster-Nyarko E."/>
            <person name="Jarju S."/>
            <person name="Secka A."/>
            <person name="Antonio M."/>
            <person name="Oren A."/>
            <person name="Chaudhuri R.R."/>
            <person name="La Ragione R."/>
            <person name="Hildebrand F."/>
            <person name="Pallen M.J."/>
        </authorList>
    </citation>
    <scope>NUCLEOTIDE SEQUENCE</scope>
    <source>
        <strain evidence="2">ChiHile30-977</strain>
    </source>
</reference>
<evidence type="ECO:0000313" key="2">
    <source>
        <dbReference type="EMBL" id="HIQ62845.1"/>
    </source>
</evidence>
<name>A0A9D0YVY2_9FIRM</name>
<feature type="region of interest" description="Disordered" evidence="1">
    <location>
        <begin position="42"/>
        <end position="82"/>
    </location>
</feature>
<organism evidence="2 3">
    <name type="scientific">Candidatus Avichristensenella intestinipullorum</name>
    <dbReference type="NCBI Taxonomy" id="2840693"/>
    <lineage>
        <taxon>Bacteria</taxon>
        <taxon>Bacillati</taxon>
        <taxon>Bacillota</taxon>
        <taxon>Clostridia</taxon>
        <taxon>Candidatus Avichristensenella</taxon>
    </lineage>
</organism>
<gene>
    <name evidence="2" type="ORF">IAA66_04555</name>
</gene>
<dbReference type="AlphaFoldDB" id="A0A9D0YVY2"/>
<evidence type="ECO:0000313" key="3">
    <source>
        <dbReference type="Proteomes" id="UP000886819"/>
    </source>
</evidence>
<sequence>MHLSEESLQSLARSVLEKSVDMDTTLWEQYADMRAYFQNTPFSANAQQRAEAEQRTGDQNPPPCRRKENRPCGFPAGAILWS</sequence>
<comment type="caution">
    <text evidence="2">The sequence shown here is derived from an EMBL/GenBank/DDBJ whole genome shotgun (WGS) entry which is preliminary data.</text>
</comment>
<accession>A0A9D0YVY2</accession>